<keyword evidence="1" id="KW-0812">Transmembrane</keyword>
<evidence type="ECO:0000313" key="5">
    <source>
        <dbReference type="Proteomes" id="UP001642409"/>
    </source>
</evidence>
<dbReference type="Proteomes" id="UP001642409">
    <property type="component" value="Unassembled WGS sequence"/>
</dbReference>
<keyword evidence="5" id="KW-1185">Reference proteome</keyword>
<sequence length="510" mass="56599">MLIAIISQQLNCFSLESQIIYHSQSSSVQFLGVSDINLPQEELDICTSQLVGKNYIAYIYVGEIIFQSEQLTFSAESTIDISLDCQTAGKCNYTDIYQFSIASFEFAFTDINIQLSGAAGQLRYRIFDHSDCYSEANVTQDLTPGAEKLNLVLTPRQRCQTAPDDTTLMRGIIQNGETIINETVTISAPLGEYVHNVLTWNITCSTSLDPISCSQKVASLINKDTQPISYFYQTKLTVVKTDNTQTYLETIIIPVTSIEPIQGDDCHSLVTGEFFVDRIIVTLYPGACTVCRRENYATLVNFDYINQTILVSELEDFSGFILRESSKVYSIDGRAQQTLTLQCGDYNSDHCAADLQKITTLPSNITGQIIYEFIKGTTVVHKTAYPLQILVAEFQKCKVVLKEAEVCLSLDKAMGVSQRVQITIQGQVTEFDVQLDSGEICVAIDQTKIHTKQLAKEQNIDIKVVIGQKQIPNVDLRIICSGQVMWQAWVAFGASIILAIGLAVGISIWG</sequence>
<dbReference type="EMBL" id="CATOUU010001026">
    <property type="protein sequence ID" value="CAI9967587.1"/>
    <property type="molecule type" value="Genomic_DNA"/>
</dbReference>
<dbReference type="EMBL" id="CAXDID020000665">
    <property type="protein sequence ID" value="CAL6109295.1"/>
    <property type="molecule type" value="Genomic_DNA"/>
</dbReference>
<reference evidence="2" key="1">
    <citation type="submission" date="2023-06" db="EMBL/GenBank/DDBJ databases">
        <authorList>
            <person name="Kurt Z."/>
        </authorList>
    </citation>
    <scope>NUCLEOTIDE SEQUENCE</scope>
</reference>
<dbReference type="EMBL" id="CAXDID020000125">
    <property type="protein sequence ID" value="CAL6033242.1"/>
    <property type="molecule type" value="Genomic_DNA"/>
</dbReference>
<evidence type="ECO:0000313" key="2">
    <source>
        <dbReference type="EMBL" id="CAI9967587.1"/>
    </source>
</evidence>
<comment type="caution">
    <text evidence="2">The sequence shown here is derived from an EMBL/GenBank/DDBJ whole genome shotgun (WGS) entry which is preliminary data.</text>
</comment>
<evidence type="ECO:0000313" key="4">
    <source>
        <dbReference type="EMBL" id="CAL6109295.1"/>
    </source>
</evidence>
<name>A0AA86UWK3_9EUKA</name>
<evidence type="ECO:0000313" key="3">
    <source>
        <dbReference type="EMBL" id="CAL6033242.1"/>
    </source>
</evidence>
<keyword evidence="1" id="KW-0472">Membrane</keyword>
<protein>
    <submittedName>
        <fullName evidence="2">Uncharacterized protein</fullName>
    </submittedName>
</protein>
<reference evidence="3 5" key="2">
    <citation type="submission" date="2024-07" db="EMBL/GenBank/DDBJ databases">
        <authorList>
            <person name="Akdeniz Z."/>
        </authorList>
    </citation>
    <scope>NUCLEOTIDE SEQUENCE [LARGE SCALE GENOMIC DNA]</scope>
</reference>
<proteinExistence type="predicted"/>
<feature type="transmembrane region" description="Helical" evidence="1">
    <location>
        <begin position="486"/>
        <end position="509"/>
    </location>
</feature>
<keyword evidence="1" id="KW-1133">Transmembrane helix</keyword>
<evidence type="ECO:0000256" key="1">
    <source>
        <dbReference type="SAM" id="Phobius"/>
    </source>
</evidence>
<dbReference type="AlphaFoldDB" id="A0AA86UWK3"/>
<organism evidence="2">
    <name type="scientific">Hexamita inflata</name>
    <dbReference type="NCBI Taxonomy" id="28002"/>
    <lineage>
        <taxon>Eukaryota</taxon>
        <taxon>Metamonada</taxon>
        <taxon>Diplomonadida</taxon>
        <taxon>Hexamitidae</taxon>
        <taxon>Hexamitinae</taxon>
        <taxon>Hexamita</taxon>
    </lineage>
</organism>
<accession>A0AA86UWK3</accession>
<gene>
    <name evidence="3" type="ORF">HINF_LOCUS34871</name>
    <name evidence="2" type="ORF">HINF_LOCUS55232</name>
    <name evidence="4" type="ORF">HINF_LOCUS75377</name>
</gene>